<dbReference type="SUPFAM" id="SSF52833">
    <property type="entry name" value="Thioredoxin-like"/>
    <property type="match status" value="1"/>
</dbReference>
<keyword evidence="5" id="KW-0472">Membrane</keyword>
<protein>
    <submittedName>
        <fullName evidence="7">Thiol-disulfide isomerase/thioredoxin</fullName>
    </submittedName>
</protein>
<evidence type="ECO:0000256" key="1">
    <source>
        <dbReference type="ARBA" id="ARBA00004196"/>
    </source>
</evidence>
<dbReference type="EMBL" id="JAASQL010000003">
    <property type="protein sequence ID" value="NIJ45711.1"/>
    <property type="molecule type" value="Genomic_DNA"/>
</dbReference>
<evidence type="ECO:0000256" key="3">
    <source>
        <dbReference type="ARBA" id="ARBA00023157"/>
    </source>
</evidence>
<keyword evidence="7" id="KW-0413">Isomerase</keyword>
<gene>
    <name evidence="7" type="ORF">FHR24_002182</name>
</gene>
<dbReference type="PANTHER" id="PTHR42852">
    <property type="entry name" value="THIOL:DISULFIDE INTERCHANGE PROTEIN DSBE"/>
    <property type="match status" value="1"/>
</dbReference>
<dbReference type="GO" id="GO:0016853">
    <property type="term" value="F:isomerase activity"/>
    <property type="evidence" value="ECO:0007669"/>
    <property type="project" value="UniProtKB-KW"/>
</dbReference>
<sequence>MNFFLITISKIILGILSIIIIFIALVYPVDRILQIHQYDQLKWFALLICTLGFYISGLINKKTPLKLIPLLYISLLLFIPMRCFYFPLIYFLVLFATISLLVTRKEVNKTMKLALLTVMGGLFVYFLFSQPLIIRQGESIKLDQYGKLINGKIVWDFTEKKRKLLPESIFLDSKFVPFDLKSIKNKTLYISFWATWCGPCRAEKPQLEKLKSYFKNNLNIVFIDISVDGNKEKWKEYIESNKPSGIQLISKDYAKTRNLFELSGIPAHLVVNSKGEFIKKRSIDQVYYLLSDSTKLDNFINGMQRKAVKKFTIENFRTVKYIKLDSTKTIYYTTDGKNRLLAPQVNTFLDTLRKMEKTSFVKLQVERKPILNKDSIIYKIGVNISNIETLEDIQTDD</sequence>
<feature type="transmembrane region" description="Helical" evidence="5">
    <location>
        <begin position="6"/>
        <end position="29"/>
    </location>
</feature>
<dbReference type="PROSITE" id="PS51352">
    <property type="entry name" value="THIOREDOXIN_2"/>
    <property type="match status" value="1"/>
</dbReference>
<evidence type="ECO:0000313" key="8">
    <source>
        <dbReference type="Proteomes" id="UP000745859"/>
    </source>
</evidence>
<evidence type="ECO:0000256" key="4">
    <source>
        <dbReference type="ARBA" id="ARBA00023284"/>
    </source>
</evidence>
<name>A0ABX0UDW2_9FLAO</name>
<feature type="transmembrane region" description="Helical" evidence="5">
    <location>
        <begin position="41"/>
        <end position="59"/>
    </location>
</feature>
<keyword evidence="5" id="KW-1133">Transmembrane helix</keyword>
<keyword evidence="8" id="KW-1185">Reference proteome</keyword>
<evidence type="ECO:0000313" key="7">
    <source>
        <dbReference type="EMBL" id="NIJ45711.1"/>
    </source>
</evidence>
<dbReference type="Proteomes" id="UP000745859">
    <property type="component" value="Unassembled WGS sequence"/>
</dbReference>
<comment type="subcellular location">
    <subcellularLocation>
        <location evidence="1">Cell envelope</location>
    </subcellularLocation>
</comment>
<proteinExistence type="predicted"/>
<keyword evidence="2" id="KW-0201">Cytochrome c-type biogenesis</keyword>
<keyword evidence="5" id="KW-0812">Transmembrane</keyword>
<organism evidence="7 8">
    <name type="scientific">Wenyingzhuangia heitensis</name>
    <dbReference type="NCBI Taxonomy" id="1487859"/>
    <lineage>
        <taxon>Bacteria</taxon>
        <taxon>Pseudomonadati</taxon>
        <taxon>Bacteroidota</taxon>
        <taxon>Flavobacteriia</taxon>
        <taxon>Flavobacteriales</taxon>
        <taxon>Flavobacteriaceae</taxon>
        <taxon>Wenyingzhuangia</taxon>
    </lineage>
</organism>
<dbReference type="CDD" id="cd02966">
    <property type="entry name" value="TlpA_like_family"/>
    <property type="match status" value="1"/>
</dbReference>
<comment type="caution">
    <text evidence="7">The sequence shown here is derived from an EMBL/GenBank/DDBJ whole genome shotgun (WGS) entry which is preliminary data.</text>
</comment>
<dbReference type="InterPro" id="IPR036249">
    <property type="entry name" value="Thioredoxin-like_sf"/>
</dbReference>
<feature type="domain" description="Thioredoxin" evidence="6">
    <location>
        <begin position="159"/>
        <end position="295"/>
    </location>
</feature>
<feature type="transmembrane region" description="Helical" evidence="5">
    <location>
        <begin position="71"/>
        <end position="101"/>
    </location>
</feature>
<evidence type="ECO:0000259" key="6">
    <source>
        <dbReference type="PROSITE" id="PS51352"/>
    </source>
</evidence>
<dbReference type="InterPro" id="IPR012336">
    <property type="entry name" value="Thioredoxin-like_fold"/>
</dbReference>
<keyword evidence="3" id="KW-1015">Disulfide bond</keyword>
<keyword evidence="4" id="KW-0676">Redox-active center</keyword>
<accession>A0ABX0UDW2</accession>
<dbReference type="PANTHER" id="PTHR42852:SF6">
    <property type="entry name" value="THIOL:DISULFIDE INTERCHANGE PROTEIN DSBE"/>
    <property type="match status" value="1"/>
</dbReference>
<feature type="transmembrane region" description="Helical" evidence="5">
    <location>
        <begin position="113"/>
        <end position="134"/>
    </location>
</feature>
<dbReference type="Gene3D" id="3.40.30.10">
    <property type="entry name" value="Glutaredoxin"/>
    <property type="match status" value="1"/>
</dbReference>
<dbReference type="RefSeq" id="WP_167188350.1">
    <property type="nucleotide sequence ID" value="NZ_JAASQL010000003.1"/>
</dbReference>
<evidence type="ECO:0000256" key="5">
    <source>
        <dbReference type="SAM" id="Phobius"/>
    </source>
</evidence>
<dbReference type="InterPro" id="IPR050553">
    <property type="entry name" value="Thioredoxin_ResA/DsbE_sf"/>
</dbReference>
<evidence type="ECO:0000256" key="2">
    <source>
        <dbReference type="ARBA" id="ARBA00022748"/>
    </source>
</evidence>
<dbReference type="InterPro" id="IPR013766">
    <property type="entry name" value="Thioredoxin_domain"/>
</dbReference>
<reference evidence="7 8" key="1">
    <citation type="submission" date="2020-03" db="EMBL/GenBank/DDBJ databases">
        <title>Genomic Encyclopedia of Type Strains, Phase IV (KMG-IV): sequencing the most valuable type-strain genomes for metagenomic binning, comparative biology and taxonomic classification.</title>
        <authorList>
            <person name="Goeker M."/>
        </authorList>
    </citation>
    <scope>NUCLEOTIDE SEQUENCE [LARGE SCALE GENOMIC DNA]</scope>
    <source>
        <strain evidence="7 8">DSM 101599</strain>
    </source>
</reference>
<dbReference type="Pfam" id="PF13905">
    <property type="entry name" value="Thioredoxin_8"/>
    <property type="match status" value="1"/>
</dbReference>